<keyword evidence="6 7" id="KW-0694">RNA-binding</keyword>
<dbReference type="PANTHER" id="PTHR11727">
    <property type="entry name" value="DIMETHYLADENOSINE TRANSFERASE"/>
    <property type="match status" value="1"/>
</dbReference>
<name>A0A5S9NGX9_9HYPH</name>
<dbReference type="Proteomes" id="UP000433050">
    <property type="component" value="Unassembled WGS sequence"/>
</dbReference>
<evidence type="ECO:0000256" key="2">
    <source>
        <dbReference type="ARBA" id="ARBA00022552"/>
    </source>
</evidence>
<dbReference type="InterPro" id="IPR001737">
    <property type="entry name" value="KsgA/Erm"/>
</dbReference>
<dbReference type="InterPro" id="IPR023165">
    <property type="entry name" value="rRNA_Ade_diMease-like_C"/>
</dbReference>
<dbReference type="Pfam" id="PF00398">
    <property type="entry name" value="RrnaAD"/>
    <property type="match status" value="1"/>
</dbReference>
<comment type="subcellular location">
    <subcellularLocation>
        <location evidence="7">Cytoplasm</location>
    </subcellularLocation>
</comment>
<feature type="binding site" evidence="7 8">
    <location>
        <position position="102"/>
    </location>
    <ligand>
        <name>S-adenosyl-L-methionine</name>
        <dbReference type="ChEBI" id="CHEBI:59789"/>
    </ligand>
</feature>
<dbReference type="InterPro" id="IPR020596">
    <property type="entry name" value="rRNA_Ade_Mease_Trfase_CS"/>
</dbReference>
<dbReference type="AlphaFoldDB" id="A0A5S9NGX9"/>
<dbReference type="EMBL" id="CACSAS010000001">
    <property type="protein sequence ID" value="CAA0088969.1"/>
    <property type="molecule type" value="Genomic_DNA"/>
</dbReference>
<dbReference type="PROSITE" id="PS51689">
    <property type="entry name" value="SAM_RNA_A_N6_MT"/>
    <property type="match status" value="1"/>
</dbReference>
<dbReference type="GO" id="GO:0003723">
    <property type="term" value="F:RNA binding"/>
    <property type="evidence" value="ECO:0007669"/>
    <property type="project" value="UniProtKB-UniRule"/>
</dbReference>
<reference evidence="10 11" key="1">
    <citation type="submission" date="2019-12" db="EMBL/GenBank/DDBJ databases">
        <authorList>
            <person name="Reyes-Prieto M."/>
        </authorList>
    </citation>
    <scope>NUCLEOTIDE SEQUENCE [LARGE SCALE GENOMIC DNA]</scope>
    <source>
        <strain evidence="10">HF14-78462</strain>
    </source>
</reference>
<sequence>MSIDDLPPLREVIREHGLSALKSLGQNFLLDLNLTSKIARTAGRLEDVTVVEVGPGPGGLTRAILALGARKVVAIERDRRCVAALADVAARYPDRLEIVEGDALEADYRALVSAEGRACIIANLPYNVATPLLVGWLSADPWPPWYESLTLMFQREVAERIVAAPGTNHYGRLAILTGWRAQARIAFDVPASAFVPPPKVTSSVVHIVPRPHPLPCDLRALERVTEAAFGQRRKMLRQSLKSLGVDVGELLGVAGIEPTERAERVPVEGFVALANAWVALRKGSATDGNAGGPQDVSVASS</sequence>
<feature type="domain" description="Ribosomal RNA adenine methylase transferase N-terminal" evidence="9">
    <location>
        <begin position="34"/>
        <end position="211"/>
    </location>
</feature>
<keyword evidence="3 7" id="KW-0489">Methyltransferase</keyword>
<evidence type="ECO:0000313" key="10">
    <source>
        <dbReference type="EMBL" id="CAA0088969.1"/>
    </source>
</evidence>
<evidence type="ECO:0000256" key="5">
    <source>
        <dbReference type="ARBA" id="ARBA00022691"/>
    </source>
</evidence>
<dbReference type="GO" id="GO:0005829">
    <property type="term" value="C:cytosol"/>
    <property type="evidence" value="ECO:0007669"/>
    <property type="project" value="TreeGrafter"/>
</dbReference>
<feature type="binding site" evidence="7 8">
    <location>
        <position position="29"/>
    </location>
    <ligand>
        <name>S-adenosyl-L-methionine</name>
        <dbReference type="ChEBI" id="CHEBI:59789"/>
    </ligand>
</feature>
<dbReference type="NCBIfam" id="TIGR00755">
    <property type="entry name" value="ksgA"/>
    <property type="match status" value="1"/>
</dbReference>
<evidence type="ECO:0000256" key="3">
    <source>
        <dbReference type="ARBA" id="ARBA00022603"/>
    </source>
</evidence>
<dbReference type="FunFam" id="1.10.8.100:FF:000001">
    <property type="entry name" value="Ribosomal RNA small subunit methyltransferase A"/>
    <property type="match status" value="1"/>
</dbReference>
<keyword evidence="4 7" id="KW-0808">Transferase</keyword>
<proteinExistence type="inferred from homology"/>
<dbReference type="SMART" id="SM00650">
    <property type="entry name" value="rADc"/>
    <property type="match status" value="1"/>
</dbReference>
<organism evidence="10 11">
    <name type="scientific">Starkeya nomas</name>
    <dbReference type="NCBI Taxonomy" id="2666134"/>
    <lineage>
        <taxon>Bacteria</taxon>
        <taxon>Pseudomonadati</taxon>
        <taxon>Pseudomonadota</taxon>
        <taxon>Alphaproteobacteria</taxon>
        <taxon>Hyphomicrobiales</taxon>
        <taxon>Xanthobacteraceae</taxon>
        <taxon>Starkeya</taxon>
    </lineage>
</organism>
<feature type="binding site" evidence="7 8">
    <location>
        <position position="54"/>
    </location>
    <ligand>
        <name>S-adenosyl-L-methionine</name>
        <dbReference type="ChEBI" id="CHEBI:59789"/>
    </ligand>
</feature>
<evidence type="ECO:0000256" key="8">
    <source>
        <dbReference type="PROSITE-ProRule" id="PRU01026"/>
    </source>
</evidence>
<evidence type="ECO:0000256" key="4">
    <source>
        <dbReference type="ARBA" id="ARBA00022679"/>
    </source>
</evidence>
<comment type="similarity">
    <text evidence="7">Belongs to the class I-like SAM-binding methyltransferase superfamily. rRNA adenine N(6)-methyltransferase family. RsmA subfamily.</text>
</comment>
<keyword evidence="1 7" id="KW-0963">Cytoplasm</keyword>
<dbReference type="InterPro" id="IPR020598">
    <property type="entry name" value="rRNA_Ade_methylase_Trfase_N"/>
</dbReference>
<feature type="binding site" evidence="7 8">
    <location>
        <position position="76"/>
    </location>
    <ligand>
        <name>S-adenosyl-L-methionine</name>
        <dbReference type="ChEBI" id="CHEBI:59789"/>
    </ligand>
</feature>
<dbReference type="SUPFAM" id="SSF53335">
    <property type="entry name" value="S-adenosyl-L-methionine-dependent methyltransferases"/>
    <property type="match status" value="1"/>
</dbReference>
<dbReference type="EC" id="2.1.1.182" evidence="7"/>
<accession>A0A5S9NGX9</accession>
<dbReference type="GO" id="GO:0052908">
    <property type="term" value="F:16S rRNA (adenine(1518)-N(6)/adenine(1519)-N(6))-dimethyltransferase activity"/>
    <property type="evidence" value="ECO:0007669"/>
    <property type="project" value="UniProtKB-EC"/>
</dbReference>
<evidence type="ECO:0000256" key="7">
    <source>
        <dbReference type="HAMAP-Rule" id="MF_00607"/>
    </source>
</evidence>
<dbReference type="PROSITE" id="PS01131">
    <property type="entry name" value="RRNA_A_DIMETH"/>
    <property type="match status" value="1"/>
</dbReference>
<dbReference type="Gene3D" id="1.10.8.100">
    <property type="entry name" value="Ribosomal RNA adenine dimethylase-like, domain 2"/>
    <property type="match status" value="1"/>
</dbReference>
<gene>
    <name evidence="7 10" type="primary">rsmA</name>
    <name evidence="7" type="synonym">ksgA</name>
    <name evidence="10" type="ORF">STARVERO_00830</name>
</gene>
<protein>
    <recommendedName>
        <fullName evidence="7">Ribosomal RNA small subunit methyltransferase A</fullName>
        <ecNumber evidence="7">2.1.1.182</ecNumber>
    </recommendedName>
    <alternativeName>
        <fullName evidence="7">16S rRNA (adenine(1518)-N(6)/adenine(1519)-N(6))-dimethyltransferase</fullName>
    </alternativeName>
    <alternativeName>
        <fullName evidence="7">16S rRNA dimethyladenosine transferase</fullName>
    </alternativeName>
    <alternativeName>
        <fullName evidence="7">16S rRNA dimethylase</fullName>
    </alternativeName>
    <alternativeName>
        <fullName evidence="7">S-adenosylmethionine-6-N', N'-adenosyl(rRNA) dimethyltransferase</fullName>
    </alternativeName>
</protein>
<dbReference type="PANTHER" id="PTHR11727:SF7">
    <property type="entry name" value="DIMETHYLADENOSINE TRANSFERASE-RELATED"/>
    <property type="match status" value="1"/>
</dbReference>
<comment type="catalytic activity">
    <reaction evidence="7">
        <text>adenosine(1518)/adenosine(1519) in 16S rRNA + 4 S-adenosyl-L-methionine = N(6)-dimethyladenosine(1518)/N(6)-dimethyladenosine(1519) in 16S rRNA + 4 S-adenosyl-L-homocysteine + 4 H(+)</text>
        <dbReference type="Rhea" id="RHEA:19609"/>
        <dbReference type="Rhea" id="RHEA-COMP:10232"/>
        <dbReference type="Rhea" id="RHEA-COMP:10233"/>
        <dbReference type="ChEBI" id="CHEBI:15378"/>
        <dbReference type="ChEBI" id="CHEBI:57856"/>
        <dbReference type="ChEBI" id="CHEBI:59789"/>
        <dbReference type="ChEBI" id="CHEBI:74411"/>
        <dbReference type="ChEBI" id="CHEBI:74493"/>
        <dbReference type="EC" id="2.1.1.182"/>
    </reaction>
</comment>
<dbReference type="RefSeq" id="WP_159598003.1">
    <property type="nucleotide sequence ID" value="NZ_CACSAS010000001.1"/>
</dbReference>
<dbReference type="CDD" id="cd02440">
    <property type="entry name" value="AdoMet_MTases"/>
    <property type="match status" value="1"/>
</dbReference>
<dbReference type="Gene3D" id="3.40.50.150">
    <property type="entry name" value="Vaccinia Virus protein VP39"/>
    <property type="match status" value="1"/>
</dbReference>
<feature type="binding site" evidence="7 8">
    <location>
        <position position="27"/>
    </location>
    <ligand>
        <name>S-adenosyl-L-methionine</name>
        <dbReference type="ChEBI" id="CHEBI:59789"/>
    </ligand>
</feature>
<dbReference type="InterPro" id="IPR011530">
    <property type="entry name" value="rRNA_adenine_dimethylase"/>
</dbReference>
<feature type="binding site" evidence="7 8">
    <location>
        <position position="123"/>
    </location>
    <ligand>
        <name>S-adenosyl-L-methionine</name>
        <dbReference type="ChEBI" id="CHEBI:59789"/>
    </ligand>
</feature>
<dbReference type="HAMAP" id="MF_00607">
    <property type="entry name" value="16SrRNA_methyltr_A"/>
    <property type="match status" value="1"/>
</dbReference>
<keyword evidence="11" id="KW-1185">Reference proteome</keyword>
<evidence type="ECO:0000256" key="1">
    <source>
        <dbReference type="ARBA" id="ARBA00022490"/>
    </source>
</evidence>
<evidence type="ECO:0000259" key="9">
    <source>
        <dbReference type="SMART" id="SM00650"/>
    </source>
</evidence>
<evidence type="ECO:0000313" key="11">
    <source>
        <dbReference type="Proteomes" id="UP000433050"/>
    </source>
</evidence>
<keyword evidence="2 7" id="KW-0698">rRNA processing</keyword>
<dbReference type="InterPro" id="IPR029063">
    <property type="entry name" value="SAM-dependent_MTases_sf"/>
</dbReference>
<comment type="function">
    <text evidence="7">Specifically dimethylates two adjacent adenosines (A1518 and A1519) in the loop of a conserved hairpin near the 3'-end of 16S rRNA in the 30S particle. May play a critical role in biogenesis of 30S subunits.</text>
</comment>
<keyword evidence="5 7" id="KW-0949">S-adenosyl-L-methionine</keyword>
<evidence type="ECO:0000256" key="6">
    <source>
        <dbReference type="ARBA" id="ARBA00022884"/>
    </source>
</evidence>